<evidence type="ECO:0000313" key="9">
    <source>
        <dbReference type="EMBL" id="CCD46206.1"/>
    </source>
</evidence>
<keyword evidence="7" id="KW-0378">Hydrolase</keyword>
<dbReference type="GO" id="GO:0004523">
    <property type="term" value="F:RNA-DNA hybrid ribonuclease activity"/>
    <property type="evidence" value="ECO:0007669"/>
    <property type="project" value="UniProtKB-EC"/>
</dbReference>
<dbReference type="GO" id="GO:0046872">
    <property type="term" value="F:metal ion binding"/>
    <property type="evidence" value="ECO:0007669"/>
    <property type="project" value="UniProtKB-KW"/>
</dbReference>
<evidence type="ECO:0000256" key="7">
    <source>
        <dbReference type="ARBA" id="ARBA00022801"/>
    </source>
</evidence>
<evidence type="ECO:0000256" key="4">
    <source>
        <dbReference type="ARBA" id="ARBA00022722"/>
    </source>
</evidence>
<dbReference type="InterPro" id="IPR050092">
    <property type="entry name" value="RNase_H"/>
</dbReference>
<dbReference type="GO" id="GO:0043137">
    <property type="term" value="P:DNA replication, removal of RNA primer"/>
    <property type="evidence" value="ECO:0007669"/>
    <property type="project" value="TreeGrafter"/>
</dbReference>
<dbReference type="AlphaFoldDB" id="G2Y0P1"/>
<dbReference type="SUPFAM" id="SSF53098">
    <property type="entry name" value="Ribonuclease H-like"/>
    <property type="match status" value="1"/>
</dbReference>
<dbReference type="Proteomes" id="UP000008177">
    <property type="component" value="Unplaced contigs"/>
</dbReference>
<dbReference type="PROSITE" id="PS50879">
    <property type="entry name" value="RNASE_H_1"/>
    <property type="match status" value="1"/>
</dbReference>
<evidence type="ECO:0000313" key="10">
    <source>
        <dbReference type="Proteomes" id="UP000008177"/>
    </source>
</evidence>
<dbReference type="PANTHER" id="PTHR10642:SF26">
    <property type="entry name" value="RIBONUCLEASE H1"/>
    <property type="match status" value="1"/>
</dbReference>
<dbReference type="InParanoid" id="G2Y0P1"/>
<dbReference type="EMBL" id="FQ790281">
    <property type="protein sequence ID" value="CCD46206.1"/>
    <property type="molecule type" value="Genomic_DNA"/>
</dbReference>
<dbReference type="CDD" id="cd13934">
    <property type="entry name" value="RNase_H_Dikarya_like"/>
    <property type="match status" value="1"/>
</dbReference>
<organism evidence="9 10">
    <name type="scientific">Botryotinia fuckeliana (strain T4)</name>
    <name type="common">Noble rot fungus</name>
    <name type="synonym">Botrytis cinerea</name>
    <dbReference type="NCBI Taxonomy" id="999810"/>
    <lineage>
        <taxon>Eukaryota</taxon>
        <taxon>Fungi</taxon>
        <taxon>Dikarya</taxon>
        <taxon>Ascomycota</taxon>
        <taxon>Pezizomycotina</taxon>
        <taxon>Leotiomycetes</taxon>
        <taxon>Helotiales</taxon>
        <taxon>Sclerotiniaceae</taxon>
        <taxon>Botrytis</taxon>
    </lineage>
</organism>
<name>G2Y0P1_BOTF4</name>
<reference evidence="10" key="1">
    <citation type="journal article" date="2011" name="PLoS Genet.">
        <title>Genomic analysis of the necrotrophic fungal pathogens Sclerotinia sclerotiorum and Botrytis cinerea.</title>
        <authorList>
            <person name="Amselem J."/>
            <person name="Cuomo C.A."/>
            <person name="van Kan J.A."/>
            <person name="Viaud M."/>
            <person name="Benito E.P."/>
            <person name="Couloux A."/>
            <person name="Coutinho P.M."/>
            <person name="de Vries R.P."/>
            <person name="Dyer P.S."/>
            <person name="Fillinger S."/>
            <person name="Fournier E."/>
            <person name="Gout L."/>
            <person name="Hahn M."/>
            <person name="Kohn L."/>
            <person name="Lapalu N."/>
            <person name="Plummer K.M."/>
            <person name="Pradier J.M."/>
            <person name="Quevillon E."/>
            <person name="Sharon A."/>
            <person name="Simon A."/>
            <person name="ten Have A."/>
            <person name="Tudzynski B."/>
            <person name="Tudzynski P."/>
            <person name="Wincker P."/>
            <person name="Andrew M."/>
            <person name="Anthouard V."/>
            <person name="Beever R.E."/>
            <person name="Beffa R."/>
            <person name="Benoit I."/>
            <person name="Bouzid O."/>
            <person name="Brault B."/>
            <person name="Chen Z."/>
            <person name="Choquer M."/>
            <person name="Collemare J."/>
            <person name="Cotton P."/>
            <person name="Danchin E.G."/>
            <person name="Da Silva C."/>
            <person name="Gautier A."/>
            <person name="Giraud C."/>
            <person name="Giraud T."/>
            <person name="Gonzalez C."/>
            <person name="Grossetete S."/>
            <person name="Guldener U."/>
            <person name="Henrissat B."/>
            <person name="Howlett B.J."/>
            <person name="Kodira C."/>
            <person name="Kretschmer M."/>
            <person name="Lappartient A."/>
            <person name="Leroch M."/>
            <person name="Levis C."/>
            <person name="Mauceli E."/>
            <person name="Neuveglise C."/>
            <person name="Oeser B."/>
            <person name="Pearson M."/>
            <person name="Poulain J."/>
            <person name="Poussereau N."/>
            <person name="Quesneville H."/>
            <person name="Rascle C."/>
            <person name="Schumacher J."/>
            <person name="Segurens B."/>
            <person name="Sexton A."/>
            <person name="Silva E."/>
            <person name="Sirven C."/>
            <person name="Soanes D.M."/>
            <person name="Talbot N.J."/>
            <person name="Templeton M."/>
            <person name="Yandava C."/>
            <person name="Yarden O."/>
            <person name="Zeng Q."/>
            <person name="Rollins J.A."/>
            <person name="Lebrun M.H."/>
            <person name="Dickman M."/>
        </authorList>
    </citation>
    <scope>NUCLEOTIDE SEQUENCE [LARGE SCALE GENOMIC DNA]</scope>
    <source>
        <strain evidence="10">T4</strain>
    </source>
</reference>
<evidence type="ECO:0000256" key="5">
    <source>
        <dbReference type="ARBA" id="ARBA00022723"/>
    </source>
</evidence>
<evidence type="ECO:0000256" key="2">
    <source>
        <dbReference type="ARBA" id="ARBA00005300"/>
    </source>
</evidence>
<dbReference type="InterPro" id="IPR036397">
    <property type="entry name" value="RNaseH_sf"/>
</dbReference>
<evidence type="ECO:0000256" key="6">
    <source>
        <dbReference type="ARBA" id="ARBA00022759"/>
    </source>
</evidence>
<dbReference type="STRING" id="999810.G2Y0P1"/>
<dbReference type="EC" id="3.1.26.4" evidence="3"/>
<dbReference type="Gene3D" id="3.30.420.10">
    <property type="entry name" value="Ribonuclease H-like superfamily/Ribonuclease H"/>
    <property type="match status" value="1"/>
</dbReference>
<dbReference type="eggNOG" id="KOG3752">
    <property type="taxonomic scope" value="Eukaryota"/>
</dbReference>
<dbReference type="GO" id="GO:0003676">
    <property type="term" value="F:nucleic acid binding"/>
    <property type="evidence" value="ECO:0007669"/>
    <property type="project" value="InterPro"/>
</dbReference>
<evidence type="ECO:0000256" key="1">
    <source>
        <dbReference type="ARBA" id="ARBA00000077"/>
    </source>
</evidence>
<comment type="similarity">
    <text evidence="2">Belongs to the RNase H family.</text>
</comment>
<dbReference type="HOGENOM" id="CLU_030894_4_2_1"/>
<dbReference type="InterPro" id="IPR002156">
    <property type="entry name" value="RNaseH_domain"/>
</dbReference>
<comment type="catalytic activity">
    <reaction evidence="1">
        <text>Endonucleolytic cleavage to 5'-phosphomonoester.</text>
        <dbReference type="EC" id="3.1.26.4"/>
    </reaction>
</comment>
<feature type="domain" description="RNase H type-1" evidence="8">
    <location>
        <begin position="158"/>
        <end position="323"/>
    </location>
</feature>
<dbReference type="Pfam" id="PF00075">
    <property type="entry name" value="RNase_H"/>
    <property type="match status" value="1"/>
</dbReference>
<accession>G2Y0P1</accession>
<sequence>MGNHELLGSNVGTPRKEIPAHLGEFSDLFVELEDWWWISLWGLLVVRLVCLVIRNSNKFHQHHHNMNHHSHIHYLPLNYHLQTIGQSSHPKFTMLEKYQLREARRDKERSLEDQQIYSRKFDLHQYFSPASRNTKRFIYYDKSTGISHVHDANEMAGDPKSLVVAVDGTCAQEGSGSESKSSYGIFFGEDSSFNMYDTIETSDRKQHMNDYAHLMGIDRALNLIKNSPVLEKWRSTGEREGAFTTIIMTDSAYVYDNFTTSIWLWRKNGFESSEGKQVVYGELIDKIDKAILDLAEDKILVRFWSVPREDNKEAEKLANRALEGEM</sequence>
<protein>
    <recommendedName>
        <fullName evidence="3">ribonuclease H</fullName>
        <ecNumber evidence="3">3.1.26.4</ecNumber>
    </recommendedName>
</protein>
<gene>
    <name evidence="9" type="ORF">BofuT4_P117560.1</name>
</gene>
<dbReference type="OrthoDB" id="245563at2759"/>
<proteinExistence type="inferred from homology"/>
<keyword evidence="5" id="KW-0479">Metal-binding</keyword>
<dbReference type="PANTHER" id="PTHR10642">
    <property type="entry name" value="RIBONUCLEASE H1"/>
    <property type="match status" value="1"/>
</dbReference>
<evidence type="ECO:0000256" key="3">
    <source>
        <dbReference type="ARBA" id="ARBA00012180"/>
    </source>
</evidence>
<evidence type="ECO:0000259" key="8">
    <source>
        <dbReference type="PROSITE" id="PS50879"/>
    </source>
</evidence>
<keyword evidence="6" id="KW-0255">Endonuclease</keyword>
<dbReference type="InterPro" id="IPR012337">
    <property type="entry name" value="RNaseH-like_sf"/>
</dbReference>
<keyword evidence="4" id="KW-0540">Nuclease</keyword>